<dbReference type="FunFam" id="2.20.25.90:FF:000006">
    <property type="entry name" value="Formate dehydrogenase alpha subunit"/>
    <property type="match status" value="1"/>
</dbReference>
<evidence type="ECO:0000256" key="8">
    <source>
        <dbReference type="ARBA" id="ARBA00022729"/>
    </source>
</evidence>
<keyword evidence="14" id="KW-1185">Reference proteome</keyword>
<dbReference type="GO" id="GO:0009061">
    <property type="term" value="P:anaerobic respiration"/>
    <property type="evidence" value="ECO:0007669"/>
    <property type="project" value="TreeGrafter"/>
</dbReference>
<dbReference type="GO" id="GO:0016491">
    <property type="term" value="F:oxidoreductase activity"/>
    <property type="evidence" value="ECO:0007669"/>
    <property type="project" value="UniProtKB-KW"/>
</dbReference>
<evidence type="ECO:0000256" key="2">
    <source>
        <dbReference type="ARBA" id="ARBA00001966"/>
    </source>
</evidence>
<evidence type="ECO:0000256" key="9">
    <source>
        <dbReference type="ARBA" id="ARBA00023002"/>
    </source>
</evidence>
<dbReference type="Pfam" id="PF04879">
    <property type="entry name" value="Molybdop_Fe4S4"/>
    <property type="match status" value="1"/>
</dbReference>
<reference evidence="13 14" key="1">
    <citation type="submission" date="2017-01" db="EMBL/GenBank/DDBJ databases">
        <title>Genomic analysis of Xuhuaishuia manganoxidans DY6-4.</title>
        <authorList>
            <person name="Wang X."/>
        </authorList>
    </citation>
    <scope>NUCLEOTIDE SEQUENCE [LARGE SCALE GENOMIC DNA]</scope>
    <source>
        <strain evidence="13 14">DY6-4</strain>
    </source>
</reference>
<dbReference type="PANTHER" id="PTHR43598">
    <property type="entry name" value="TUNGSTEN-CONTAINING FORMYLMETHANOFURAN DEHYDROGENASE 2 SUBUNIT B"/>
    <property type="match status" value="1"/>
</dbReference>
<evidence type="ECO:0000256" key="7">
    <source>
        <dbReference type="ARBA" id="ARBA00022723"/>
    </source>
</evidence>
<dbReference type="SUPFAM" id="SSF50692">
    <property type="entry name" value="ADC-like"/>
    <property type="match status" value="1"/>
</dbReference>
<dbReference type="PROSITE" id="PS00551">
    <property type="entry name" value="MOLYBDOPTERIN_PROK_1"/>
    <property type="match status" value="1"/>
</dbReference>
<dbReference type="GO" id="GO:0009055">
    <property type="term" value="F:electron transfer activity"/>
    <property type="evidence" value="ECO:0007669"/>
    <property type="project" value="TreeGrafter"/>
</dbReference>
<dbReference type="Gene3D" id="2.40.40.20">
    <property type="match status" value="1"/>
</dbReference>
<gene>
    <name evidence="13" type="ORF">BV394_12360</name>
</gene>
<keyword evidence="9" id="KW-0560">Oxidoreductase</keyword>
<evidence type="ECO:0000256" key="10">
    <source>
        <dbReference type="ARBA" id="ARBA00023004"/>
    </source>
</evidence>
<dbReference type="GO" id="GO:0030313">
    <property type="term" value="C:cell envelope"/>
    <property type="evidence" value="ECO:0007669"/>
    <property type="project" value="UniProtKB-SubCell"/>
</dbReference>
<dbReference type="GO" id="GO:0043546">
    <property type="term" value="F:molybdopterin cofactor binding"/>
    <property type="evidence" value="ECO:0007669"/>
    <property type="project" value="InterPro"/>
</dbReference>
<accession>A0A1U7DKK5</accession>
<dbReference type="InterPro" id="IPR006656">
    <property type="entry name" value="Mopterin_OxRdtase"/>
</dbReference>
<feature type="compositionally biased region" description="Low complexity" evidence="12">
    <location>
        <begin position="13"/>
        <end position="32"/>
    </location>
</feature>
<dbReference type="CDD" id="cd02792">
    <property type="entry name" value="MopB_CT_Formate-Dh-Na-like"/>
    <property type="match status" value="1"/>
</dbReference>
<evidence type="ECO:0000256" key="3">
    <source>
        <dbReference type="ARBA" id="ARBA00004196"/>
    </source>
</evidence>
<dbReference type="AlphaFoldDB" id="A0A1U7DKK5"/>
<comment type="cofactor">
    <cofactor evidence="2">
        <name>[4Fe-4S] cluster</name>
        <dbReference type="ChEBI" id="CHEBI:49883"/>
    </cofactor>
</comment>
<dbReference type="PROSITE" id="PS51318">
    <property type="entry name" value="TAT"/>
    <property type="match status" value="1"/>
</dbReference>
<dbReference type="SMART" id="SM00926">
    <property type="entry name" value="Molybdop_Fe4S4"/>
    <property type="match status" value="1"/>
</dbReference>
<feature type="compositionally biased region" description="Basic and acidic residues" evidence="12">
    <location>
        <begin position="798"/>
        <end position="820"/>
    </location>
</feature>
<dbReference type="InterPro" id="IPR006311">
    <property type="entry name" value="TAT_signal"/>
</dbReference>
<dbReference type="NCBIfam" id="TIGR01409">
    <property type="entry name" value="TAT_signal_seq"/>
    <property type="match status" value="1"/>
</dbReference>
<dbReference type="FunFam" id="3.40.228.10:FF:000002">
    <property type="entry name" value="Formate dehydrogenase subunit alpha"/>
    <property type="match status" value="1"/>
</dbReference>
<protein>
    <submittedName>
        <fullName evidence="13">Formate dehydrogenase</fullName>
    </submittedName>
</protein>
<dbReference type="Proteomes" id="UP000187266">
    <property type="component" value="Chromosome"/>
</dbReference>
<evidence type="ECO:0000256" key="6">
    <source>
        <dbReference type="ARBA" id="ARBA00022505"/>
    </source>
</evidence>
<evidence type="ECO:0000256" key="5">
    <source>
        <dbReference type="ARBA" id="ARBA00022485"/>
    </source>
</evidence>
<dbReference type="GO" id="GO:0030151">
    <property type="term" value="F:molybdenum ion binding"/>
    <property type="evidence" value="ECO:0007669"/>
    <property type="project" value="TreeGrafter"/>
</dbReference>
<comment type="similarity">
    <text evidence="4">Belongs to the prokaryotic molybdopterin-containing oxidoreductase family.</text>
</comment>
<dbReference type="Pfam" id="PF01568">
    <property type="entry name" value="Molydop_binding"/>
    <property type="match status" value="1"/>
</dbReference>
<accession>A0A2M9DCG3</accession>
<dbReference type="EMBL" id="CP019124">
    <property type="protein sequence ID" value="APX90423.1"/>
    <property type="molecule type" value="Genomic_DNA"/>
</dbReference>
<dbReference type="InterPro" id="IPR009010">
    <property type="entry name" value="Asp_de-COase-like_dom_sf"/>
</dbReference>
<keyword evidence="5" id="KW-0004">4Fe-4S</keyword>
<dbReference type="InterPro" id="IPR027467">
    <property type="entry name" value="MopterinOxRdtase_cofactor_BS"/>
</dbReference>
<keyword evidence="11" id="KW-0411">Iron-sulfur</keyword>
<evidence type="ECO:0000256" key="12">
    <source>
        <dbReference type="SAM" id="MobiDB-lite"/>
    </source>
</evidence>
<proteinExistence type="inferred from homology"/>
<dbReference type="PANTHER" id="PTHR43598:SF1">
    <property type="entry name" value="FORMATE DEHYDROGENASE-O MAJOR SUBUNIT"/>
    <property type="match status" value="1"/>
</dbReference>
<dbReference type="Gene3D" id="3.40.228.10">
    <property type="entry name" value="Dimethylsulfoxide Reductase, domain 2"/>
    <property type="match status" value="1"/>
</dbReference>
<evidence type="ECO:0000313" key="14">
    <source>
        <dbReference type="Proteomes" id="UP000187266"/>
    </source>
</evidence>
<dbReference type="InterPro" id="IPR006657">
    <property type="entry name" value="MoPterin_dinucl-bd_dom"/>
</dbReference>
<feature type="region of interest" description="Disordered" evidence="12">
    <location>
        <begin position="771"/>
        <end position="835"/>
    </location>
</feature>
<keyword evidence="10" id="KW-0408">Iron</keyword>
<sequence length="1088" mass="120989">MLKRKTFDRPGQSPSAPRPGRAAPLGAAEASAPSRRDFLRNSGLMGLALGAGWSAGTVQRAEASTPYTSGEVTRHKTICHFCSVGCSVWAEVQQGVWIGQEPVFESPVNQGTHCAKGAAMREIAISERRLKYPMKKEGGVWKRISWDQAMQEIAEKQLAIREKYGPDSSYWLGSAKFSNEQSYLFRKFVAFWGTNNIDHQARICHSTTVAGVANTFGYGAMTNTFNDIRNSRSIIILGGNPAEAHPVSMLHVLAGKENGAPLIVVDPRFTRTAAHADEYVRIRPGADVGFINGLIREILANGWEDREYLRQRVFGLDELRAEVEKWTPEEVERVSGIPADQTRRVARTLAENRPGTLIWCMGLTQSHIGNNKTRAASILQLVLGNIGKSGGGTNIFRGHDNVQGATDMGVSCDTLPAYYGLSEGAWKHWARVWGVDYDWVKGRFGSKELMEKAGMPVSRWLDGVLEDPANLEQPNPVKAMTFWGHAANSLTRGPEQRAALDTVELLTIIDPHPTQVAIMTDKTDGVYLLPAASTAESHGTVTNSNRSVQMRDQVVDPIFESKTDYEIVRLFAEAFGFADKLFQGIRIVDGVPDAYDLLREINRGCWTIGYTGQSPERLRLHMDHQDKFDSVSLLGKEEPVKGEYYCLPWPAWGKDTHGHPGTPLLYDTSKSVREGGLPFRARWGVEHEGRNLLAEDSFTKGSEIRDGYPEGTIGMLQALGWAGELTDREMLIAVAIAADRFSLDMLEMPDAEVRDAMDRLEEFARQNRLDRKGEALATDEGSWQGGPFEANTGGNGDGTKKPGDKPAEKKAEKKNKEKADSNAPTDRASVRRRFPDYPDNAITAISAYLADNPQDDPKPDAPLRDKIMRVNWKTDLSGGVQRVMLAHNLAPYGNGKARMVVWNFPDPVPVHREPLYTVRRDLLPEYKTLEDRRMWRLPVLYESIQEQDYSQEFPMILTSGRLVEFEGGGDETRSNKWLAEFQQQMFVEINPADAGAAGIENKAFCWVRTPVGNLRVQAMVTRRVDPGVAFMPFHFAGMWMGEDLSHRYPVGTVPYVIGEASNTAQTYGYDSVTQMQETKATICRIEPA</sequence>
<evidence type="ECO:0000256" key="4">
    <source>
        <dbReference type="ARBA" id="ARBA00010312"/>
    </source>
</evidence>
<dbReference type="Pfam" id="PF00384">
    <property type="entry name" value="Molybdopterin"/>
    <property type="match status" value="1"/>
</dbReference>
<comment type="subcellular location">
    <subcellularLocation>
        <location evidence="3">Cell envelope</location>
    </subcellularLocation>
</comment>
<name>A0A1U7DKK5_9RHOB</name>
<feature type="region of interest" description="Disordered" evidence="12">
    <location>
        <begin position="1"/>
        <end position="32"/>
    </location>
</feature>
<dbReference type="InterPro" id="IPR019546">
    <property type="entry name" value="TAT_signal_bac_arc"/>
</dbReference>
<dbReference type="Gene3D" id="3.40.50.740">
    <property type="match status" value="1"/>
</dbReference>
<dbReference type="STRING" id="1267768.BV394_12360"/>
<evidence type="ECO:0000256" key="11">
    <source>
        <dbReference type="ARBA" id="ARBA00023014"/>
    </source>
</evidence>
<evidence type="ECO:0000313" key="13">
    <source>
        <dbReference type="EMBL" id="APX90423.1"/>
    </source>
</evidence>
<evidence type="ECO:0000256" key="1">
    <source>
        <dbReference type="ARBA" id="ARBA00001942"/>
    </source>
</evidence>
<comment type="cofactor">
    <cofactor evidence="1">
        <name>Mo-bis(molybdopterin guanine dinucleotide)</name>
        <dbReference type="ChEBI" id="CHEBI:60539"/>
    </cofactor>
</comment>
<dbReference type="GO" id="GO:0051539">
    <property type="term" value="F:4 iron, 4 sulfur cluster binding"/>
    <property type="evidence" value="ECO:0007669"/>
    <property type="project" value="UniProtKB-KW"/>
</dbReference>
<dbReference type="RefSeq" id="WP_076980441.1">
    <property type="nucleotide sequence ID" value="NZ_CP019124.1"/>
</dbReference>
<dbReference type="FunFam" id="2.40.40.20:FF:000013">
    <property type="entry name" value="Dimethyl sulfoxide reductase subunit A"/>
    <property type="match status" value="1"/>
</dbReference>
<dbReference type="Gene3D" id="2.20.25.90">
    <property type="entry name" value="ADC-like domains"/>
    <property type="match status" value="1"/>
</dbReference>
<organism evidence="13 14">
    <name type="scientific">Brevirhabdus pacifica</name>
    <dbReference type="NCBI Taxonomy" id="1267768"/>
    <lineage>
        <taxon>Bacteria</taxon>
        <taxon>Pseudomonadati</taxon>
        <taxon>Pseudomonadota</taxon>
        <taxon>Alphaproteobacteria</taxon>
        <taxon>Rhodobacterales</taxon>
        <taxon>Paracoccaceae</taxon>
        <taxon>Brevirhabdus</taxon>
    </lineage>
</organism>
<keyword evidence="6" id="KW-0500">Molybdenum</keyword>
<dbReference type="PROSITE" id="PS51669">
    <property type="entry name" value="4FE4S_MOW_BIS_MGD"/>
    <property type="match status" value="1"/>
</dbReference>
<dbReference type="InterPro" id="IPR006963">
    <property type="entry name" value="Mopterin_OxRdtase_4Fe-4S_dom"/>
</dbReference>
<keyword evidence="8" id="KW-0732">Signal</keyword>
<keyword evidence="7" id="KW-0479">Metal-binding</keyword>
<dbReference type="SUPFAM" id="SSF53706">
    <property type="entry name" value="Formate dehydrogenase/DMSO reductase, domains 1-3"/>
    <property type="match status" value="1"/>
</dbReference>